<evidence type="ECO:0000259" key="9">
    <source>
        <dbReference type="PROSITE" id="PS50893"/>
    </source>
</evidence>
<keyword evidence="2" id="KW-0813">Transport</keyword>
<dbReference type="InterPro" id="IPR003593">
    <property type="entry name" value="AAA+_ATPase"/>
</dbReference>
<comment type="catalytic activity">
    <reaction evidence="5">
        <text>a quaternary ammonium(out) + ATP + H2O = a quaternary ammonium(in) + ADP + phosphate + H(+)</text>
        <dbReference type="Rhea" id="RHEA:11036"/>
        <dbReference type="ChEBI" id="CHEBI:15377"/>
        <dbReference type="ChEBI" id="CHEBI:15378"/>
        <dbReference type="ChEBI" id="CHEBI:30616"/>
        <dbReference type="ChEBI" id="CHEBI:35267"/>
        <dbReference type="ChEBI" id="CHEBI:43474"/>
        <dbReference type="ChEBI" id="CHEBI:456216"/>
        <dbReference type="EC" id="7.6.2.9"/>
    </reaction>
</comment>
<comment type="subunit">
    <text evidence="6">The complex is composed of two ATP-binding proteins (OpuCA), two transmembrane proteins (OpuCB and OpuCD) and a solute-binding protein (OpuCC).</text>
</comment>
<evidence type="ECO:0000256" key="8">
    <source>
        <dbReference type="ARBA" id="ARBA00070305"/>
    </source>
</evidence>
<dbReference type="SMART" id="SM00382">
    <property type="entry name" value="AAA"/>
    <property type="match status" value="1"/>
</dbReference>
<organism evidence="10 11">
    <name type="scientific">Sporolactobacillus putidus</name>
    <dbReference type="NCBI Taxonomy" id="492735"/>
    <lineage>
        <taxon>Bacteria</taxon>
        <taxon>Bacillati</taxon>
        <taxon>Bacillota</taxon>
        <taxon>Bacilli</taxon>
        <taxon>Bacillales</taxon>
        <taxon>Sporolactobacillaceae</taxon>
        <taxon>Sporolactobacillus</taxon>
    </lineage>
</organism>
<keyword evidence="4 10" id="KW-0067">ATP-binding</keyword>
<dbReference type="InterPro" id="IPR046342">
    <property type="entry name" value="CBS_dom_sf"/>
</dbReference>
<dbReference type="PROSITE" id="PS00211">
    <property type="entry name" value="ABC_TRANSPORTER_1"/>
    <property type="match status" value="1"/>
</dbReference>
<gene>
    <name evidence="10" type="ORF">GCM10007968_23160</name>
</gene>
<reference evidence="10" key="1">
    <citation type="journal article" date="2014" name="Int. J. Syst. Evol. Microbiol.">
        <title>Complete genome sequence of Corynebacterium casei LMG S-19264T (=DSM 44701T), isolated from a smear-ripened cheese.</title>
        <authorList>
            <consortium name="US DOE Joint Genome Institute (JGI-PGF)"/>
            <person name="Walter F."/>
            <person name="Albersmeier A."/>
            <person name="Kalinowski J."/>
            <person name="Ruckert C."/>
        </authorList>
    </citation>
    <scope>NUCLEOTIDE SEQUENCE</scope>
    <source>
        <strain evidence="10">JCM 15325</strain>
    </source>
</reference>
<evidence type="ECO:0000256" key="4">
    <source>
        <dbReference type="ARBA" id="ARBA00022840"/>
    </source>
</evidence>
<dbReference type="SUPFAM" id="SSF52540">
    <property type="entry name" value="P-loop containing nucleoside triphosphate hydrolases"/>
    <property type="match status" value="1"/>
</dbReference>
<dbReference type="Gene3D" id="3.40.50.300">
    <property type="entry name" value="P-loop containing nucleotide triphosphate hydrolases"/>
    <property type="match status" value="1"/>
</dbReference>
<dbReference type="AlphaFoldDB" id="A0A917S4U9"/>
<dbReference type="GO" id="GO:0016887">
    <property type="term" value="F:ATP hydrolysis activity"/>
    <property type="evidence" value="ECO:0007669"/>
    <property type="project" value="InterPro"/>
</dbReference>
<evidence type="ECO:0000256" key="7">
    <source>
        <dbReference type="ARBA" id="ARBA00066388"/>
    </source>
</evidence>
<dbReference type="PANTHER" id="PTHR43117:SF4">
    <property type="entry name" value="OSMOPROTECTANT IMPORT ATP-BINDING PROTEIN OSMV"/>
    <property type="match status" value="1"/>
</dbReference>
<evidence type="ECO:0000256" key="6">
    <source>
        <dbReference type="ARBA" id="ARBA00063934"/>
    </source>
</evidence>
<proteinExistence type="inferred from homology"/>
<dbReference type="SUPFAM" id="SSF54631">
    <property type="entry name" value="CBS-domain pair"/>
    <property type="match status" value="1"/>
</dbReference>
<dbReference type="InterPro" id="IPR003439">
    <property type="entry name" value="ABC_transporter-like_ATP-bd"/>
</dbReference>
<evidence type="ECO:0000313" key="10">
    <source>
        <dbReference type="EMBL" id="GGL58506.1"/>
    </source>
</evidence>
<dbReference type="Pfam" id="PF00005">
    <property type="entry name" value="ABC_tran"/>
    <property type="match status" value="1"/>
</dbReference>
<dbReference type="GO" id="GO:0015418">
    <property type="term" value="F:ABC-type quaternary ammonium compound transporting activity"/>
    <property type="evidence" value="ECO:0007669"/>
    <property type="project" value="UniProtKB-EC"/>
</dbReference>
<evidence type="ECO:0000256" key="3">
    <source>
        <dbReference type="ARBA" id="ARBA00022741"/>
    </source>
</evidence>
<dbReference type="RefSeq" id="WP_188803526.1">
    <property type="nucleotide sequence ID" value="NZ_BMOK01000010.1"/>
</dbReference>
<evidence type="ECO:0000313" key="11">
    <source>
        <dbReference type="Proteomes" id="UP000654670"/>
    </source>
</evidence>
<comment type="caution">
    <text evidence="10">The sequence shown here is derived from an EMBL/GenBank/DDBJ whole genome shotgun (WGS) entry which is preliminary data.</text>
</comment>
<dbReference type="InterPro" id="IPR017871">
    <property type="entry name" value="ABC_transporter-like_CS"/>
</dbReference>
<dbReference type="FunFam" id="3.40.50.300:FF:000425">
    <property type="entry name" value="Probable ABC transporter, ATP-binding subunit"/>
    <property type="match status" value="1"/>
</dbReference>
<dbReference type="GO" id="GO:0005524">
    <property type="term" value="F:ATP binding"/>
    <property type="evidence" value="ECO:0007669"/>
    <property type="project" value="UniProtKB-KW"/>
</dbReference>
<protein>
    <recommendedName>
        <fullName evidence="8">Carnitine transport ATP-binding protein OpuCA</fullName>
        <ecNumber evidence="7">7.6.2.9</ecNumber>
    </recommendedName>
</protein>
<evidence type="ECO:0000256" key="1">
    <source>
        <dbReference type="ARBA" id="ARBA00005417"/>
    </source>
</evidence>
<dbReference type="EC" id="7.6.2.9" evidence="7"/>
<dbReference type="Proteomes" id="UP000654670">
    <property type="component" value="Unassembled WGS sequence"/>
</dbReference>
<dbReference type="PANTHER" id="PTHR43117">
    <property type="entry name" value="OSMOPROTECTANT IMPORT ATP-BINDING PROTEIN OSMV"/>
    <property type="match status" value="1"/>
</dbReference>
<name>A0A917S4U9_9BACL</name>
<evidence type="ECO:0000256" key="5">
    <source>
        <dbReference type="ARBA" id="ARBA00052482"/>
    </source>
</evidence>
<sequence length="319" mass="35772">MTETDAIVMEGISKTFKKAQKPSLYPTDLRIESGSFVTILGASGCGKTTLLKMVNRLYEPSSGKILINGQDIARIAPTKLRRQIGYVIQQTGLFRHMTIEQNVAMVPGILGWDKEKINRRIDDLLNLVGLSPSEFRKRYPGQLSGGQQQRIGLARAMAADPSIMLMDEPFGAIDAINRAALQDEILRIQKQLHKTILFVTHDIMEAMKLGDKVIVMNEGKVQQFARPLDILRHPANEFVRDLVHSDDRLQRLAFVRAKDVMNTEAAVPDPDKEAPEAPENSTLHEILMLLLGGRTDYVQIKDEKNNPVGRVTLKEIRRA</sequence>
<dbReference type="PROSITE" id="PS50893">
    <property type="entry name" value="ABC_TRANSPORTER_2"/>
    <property type="match status" value="1"/>
</dbReference>
<dbReference type="EMBL" id="BMOK01000010">
    <property type="protein sequence ID" value="GGL58506.1"/>
    <property type="molecule type" value="Genomic_DNA"/>
</dbReference>
<evidence type="ECO:0000256" key="2">
    <source>
        <dbReference type="ARBA" id="ARBA00022448"/>
    </source>
</evidence>
<comment type="similarity">
    <text evidence="1">Belongs to the ABC transporter superfamily.</text>
</comment>
<dbReference type="InterPro" id="IPR027417">
    <property type="entry name" value="P-loop_NTPase"/>
</dbReference>
<accession>A0A917S4U9</accession>
<keyword evidence="3" id="KW-0547">Nucleotide-binding</keyword>
<feature type="domain" description="ABC transporter" evidence="9">
    <location>
        <begin position="7"/>
        <end position="243"/>
    </location>
</feature>
<reference evidence="10" key="2">
    <citation type="submission" date="2020-09" db="EMBL/GenBank/DDBJ databases">
        <authorList>
            <person name="Sun Q."/>
            <person name="Ohkuma M."/>
        </authorList>
    </citation>
    <scope>NUCLEOTIDE SEQUENCE</scope>
    <source>
        <strain evidence="10">JCM 15325</strain>
    </source>
</reference>
<keyword evidence="11" id="KW-1185">Reference proteome</keyword>